<gene>
    <name evidence="1" type="ORF">X271_00221</name>
</gene>
<dbReference type="AlphaFoldDB" id="W8GSB3"/>
<accession>W8GSB3</accession>
<organism evidence="1 2">
    <name type="scientific">Candidatus Hepatoplasma crinochetorum Av</name>
    <dbReference type="NCBI Taxonomy" id="1427984"/>
    <lineage>
        <taxon>Bacteria</taxon>
        <taxon>Bacillati</taxon>
        <taxon>Mycoplasmatota</taxon>
        <taxon>Mollicutes</taxon>
        <taxon>Candidatus Hepatoplasmataceae</taxon>
        <taxon>Candidatus Hepatoplasma</taxon>
    </lineage>
</organism>
<name>W8GSB3_9MOLU</name>
<proteinExistence type="predicted"/>
<dbReference type="Proteomes" id="UP000019450">
    <property type="component" value="Chromosome"/>
</dbReference>
<evidence type="ECO:0000313" key="1">
    <source>
        <dbReference type="EMBL" id="AHK22330.1"/>
    </source>
</evidence>
<dbReference type="RefSeq" id="WP_025208630.1">
    <property type="nucleotide sequence ID" value="NZ_CP006932.1"/>
</dbReference>
<dbReference type="EMBL" id="CP006932">
    <property type="protein sequence ID" value="AHK22330.1"/>
    <property type="molecule type" value="Genomic_DNA"/>
</dbReference>
<keyword evidence="2" id="KW-1185">Reference proteome</keyword>
<sequence length="337" mass="42164">MIDCNLIEELIIKENLYLALNNYYDFRSKFSFRNFILNLDSAYLFFFTYFLEKNKIPYKKENQKNKDKTKEVEQIYNDFNHYIFENKLFELPKNFKKNYETLRIWRNIFYHNPFPDSKNKYYEFNLKYYTEKNWDKNIKKLFLNFTNIIISNYIYFYEKIFNKKIDVIYPFYKDFSFSDNFSEKMQKVFLKIPKLKEIDNFYNENLFFINKINPNDYYGSEKLLKNILDDFIYLKYRKSYLNKKNEATGSEAYKIYYCLNIHNDFYTNINNRKWIQKYHFPQNKLHGINLKAYHKDLIPYIKYIVDNFDKFEIRKRWINKKPFLLSEIKKWNIEKYR</sequence>
<dbReference type="KEGG" id="hcr:X271_00221"/>
<reference evidence="1 2" key="1">
    <citation type="journal article" date="2014" name="Genome Biol. Evol.">
        <title>Phylogenomics of "Candidatus Hepatoplasma crinochetorum," a Lineage of Mollicutes Associated with Noninsect Arthropods.</title>
        <authorList>
            <person name="Leclercq S."/>
            <person name="Dittmer J."/>
            <person name="Bouchon D."/>
            <person name="Cordaux R."/>
        </authorList>
    </citation>
    <scope>NUCLEOTIDE SEQUENCE [LARGE SCALE GENOMIC DNA]</scope>
    <source>
        <strain evidence="1 2">Av</strain>
    </source>
</reference>
<evidence type="ECO:0000313" key="2">
    <source>
        <dbReference type="Proteomes" id="UP000019450"/>
    </source>
</evidence>
<dbReference type="HOGENOM" id="CLU_823060_0_0_14"/>
<protein>
    <submittedName>
        <fullName evidence="1">Uncharacterized protein</fullName>
    </submittedName>
</protein>